<evidence type="ECO:0000313" key="2">
    <source>
        <dbReference type="Proteomes" id="UP001470230"/>
    </source>
</evidence>
<name>A0ABR2H539_9EUKA</name>
<dbReference type="EMBL" id="JAPFFF010000043">
    <property type="protein sequence ID" value="KAK8840882.1"/>
    <property type="molecule type" value="Genomic_DNA"/>
</dbReference>
<evidence type="ECO:0008006" key="3">
    <source>
        <dbReference type="Google" id="ProtNLM"/>
    </source>
</evidence>
<gene>
    <name evidence="1" type="ORF">M9Y10_027712</name>
</gene>
<dbReference type="Proteomes" id="UP001470230">
    <property type="component" value="Unassembled WGS sequence"/>
</dbReference>
<keyword evidence="2" id="KW-1185">Reference proteome</keyword>
<evidence type="ECO:0000313" key="1">
    <source>
        <dbReference type="EMBL" id="KAK8840882.1"/>
    </source>
</evidence>
<dbReference type="Gene3D" id="1.25.40.20">
    <property type="entry name" value="Ankyrin repeat-containing domain"/>
    <property type="match status" value="1"/>
</dbReference>
<reference evidence="1 2" key="1">
    <citation type="submission" date="2024-04" db="EMBL/GenBank/DDBJ databases">
        <title>Tritrichomonas musculus Genome.</title>
        <authorList>
            <person name="Alves-Ferreira E."/>
            <person name="Grigg M."/>
            <person name="Lorenzi H."/>
            <person name="Galac M."/>
        </authorList>
    </citation>
    <scope>NUCLEOTIDE SEQUENCE [LARGE SCALE GENOMIC DNA]</scope>
    <source>
        <strain evidence="1 2">EAF2021</strain>
    </source>
</reference>
<organism evidence="1 2">
    <name type="scientific">Tritrichomonas musculus</name>
    <dbReference type="NCBI Taxonomy" id="1915356"/>
    <lineage>
        <taxon>Eukaryota</taxon>
        <taxon>Metamonada</taxon>
        <taxon>Parabasalia</taxon>
        <taxon>Tritrichomonadida</taxon>
        <taxon>Tritrichomonadidae</taxon>
        <taxon>Tritrichomonas</taxon>
    </lineage>
</organism>
<dbReference type="InterPro" id="IPR036770">
    <property type="entry name" value="Ankyrin_rpt-contain_sf"/>
</dbReference>
<sequence length="91" mass="10480">MEILSRADIDVNSTTVNGREKKTVLYLAIERDNIEIIDKLLSKSAIDVNKKTILELPIEETNNYYYGEISHEPNTFDQYGGHHARMHESDN</sequence>
<dbReference type="SUPFAM" id="SSF48403">
    <property type="entry name" value="Ankyrin repeat"/>
    <property type="match status" value="1"/>
</dbReference>
<protein>
    <recommendedName>
        <fullName evidence="3">Ankyrin repeat protein</fullName>
    </recommendedName>
</protein>
<accession>A0ABR2H539</accession>
<proteinExistence type="predicted"/>
<comment type="caution">
    <text evidence="1">The sequence shown here is derived from an EMBL/GenBank/DDBJ whole genome shotgun (WGS) entry which is preliminary data.</text>
</comment>